<keyword evidence="3" id="KW-1185">Reference proteome</keyword>
<keyword evidence="1" id="KW-0812">Transmembrane</keyword>
<name>A0A1C7M3D0_GRIFR</name>
<dbReference type="EMBL" id="LUGG01000013">
    <property type="protein sequence ID" value="OBZ71017.1"/>
    <property type="molecule type" value="Genomic_DNA"/>
</dbReference>
<proteinExistence type="predicted"/>
<dbReference type="AlphaFoldDB" id="A0A1C7M3D0"/>
<evidence type="ECO:0000313" key="2">
    <source>
        <dbReference type="EMBL" id="OBZ71017.1"/>
    </source>
</evidence>
<organism evidence="2 3">
    <name type="scientific">Grifola frondosa</name>
    <name type="common">Maitake</name>
    <name type="synonym">Polyporus frondosus</name>
    <dbReference type="NCBI Taxonomy" id="5627"/>
    <lineage>
        <taxon>Eukaryota</taxon>
        <taxon>Fungi</taxon>
        <taxon>Dikarya</taxon>
        <taxon>Basidiomycota</taxon>
        <taxon>Agaricomycotina</taxon>
        <taxon>Agaricomycetes</taxon>
        <taxon>Polyporales</taxon>
        <taxon>Grifolaceae</taxon>
        <taxon>Grifola</taxon>
    </lineage>
</organism>
<evidence type="ECO:0000313" key="3">
    <source>
        <dbReference type="Proteomes" id="UP000092993"/>
    </source>
</evidence>
<feature type="transmembrane region" description="Helical" evidence="1">
    <location>
        <begin position="52"/>
        <end position="74"/>
    </location>
</feature>
<accession>A0A1C7M3D0</accession>
<dbReference type="Proteomes" id="UP000092993">
    <property type="component" value="Unassembled WGS sequence"/>
</dbReference>
<evidence type="ECO:0000256" key="1">
    <source>
        <dbReference type="SAM" id="Phobius"/>
    </source>
</evidence>
<protein>
    <submittedName>
        <fullName evidence="2">Uncharacterized protein</fullName>
    </submittedName>
</protein>
<keyword evidence="1" id="KW-1133">Transmembrane helix</keyword>
<comment type="caution">
    <text evidence="2">The sequence shown here is derived from an EMBL/GenBank/DDBJ whole genome shotgun (WGS) entry which is preliminary data.</text>
</comment>
<keyword evidence="1" id="KW-0472">Membrane</keyword>
<dbReference type="STRING" id="5627.A0A1C7M3D0"/>
<reference evidence="2 3" key="1">
    <citation type="submission" date="2016-03" db="EMBL/GenBank/DDBJ databases">
        <title>Whole genome sequencing of Grifola frondosa 9006-11.</title>
        <authorList>
            <person name="Min B."/>
            <person name="Park H."/>
            <person name="Kim J.-G."/>
            <person name="Cho H."/>
            <person name="Oh Y.-L."/>
            <person name="Kong W.-S."/>
            <person name="Choi I.-G."/>
        </authorList>
    </citation>
    <scope>NUCLEOTIDE SEQUENCE [LARGE SCALE GENOMIC DNA]</scope>
    <source>
        <strain evidence="2 3">9006-11</strain>
    </source>
</reference>
<gene>
    <name evidence="2" type="ORF">A0H81_09530</name>
</gene>
<sequence length="135" mass="15069">MLLTPNSHFEAILLYNHLRRHLGPHKRSRRNQPKLCRDPPHLHLRRPSRGQLLGLGFINFSPIITLVLAAPPWIVTMFVCCLNVLHADKTGKHDFYICVRGETSLSAISLASPRCPSAAAMSPCSSWRPGTPASR</sequence>